<comment type="caution">
    <text evidence="2">The sequence shown here is derived from an EMBL/GenBank/DDBJ whole genome shotgun (WGS) entry which is preliminary data.</text>
</comment>
<dbReference type="RefSeq" id="WP_133218026.1">
    <property type="nucleotide sequence ID" value="NZ_NRSG01000001.1"/>
</dbReference>
<evidence type="ECO:0000313" key="2">
    <source>
        <dbReference type="EMBL" id="MBK1656664.1"/>
    </source>
</evidence>
<dbReference type="InterPro" id="IPR039315">
    <property type="entry name" value="CheW"/>
</dbReference>
<dbReference type="SUPFAM" id="SSF50341">
    <property type="entry name" value="CheW-like"/>
    <property type="match status" value="1"/>
</dbReference>
<evidence type="ECO:0000313" key="3">
    <source>
        <dbReference type="Proteomes" id="UP000697995"/>
    </source>
</evidence>
<sequence length="160" mass="16989">MSGQTQFITLGIGEEVFAIPIAEVQEILDLRPVSRLPHAPASLVGLIDVRGGSVPVMDLRALLGLSPIDPGPGTRILVLEVALPTQRLRLGLIVDQVFEVTGLDDAPVDARPEIGRRWRSDCITGIGRRRGSFVILLDVARLILADSAVLSAADGLTLAA</sequence>
<dbReference type="EMBL" id="NRSG01000001">
    <property type="protein sequence ID" value="MBK1656664.1"/>
    <property type="molecule type" value="Genomic_DNA"/>
</dbReference>
<dbReference type="PANTHER" id="PTHR22617:SF23">
    <property type="entry name" value="CHEMOTAXIS PROTEIN CHEW"/>
    <property type="match status" value="1"/>
</dbReference>
<keyword evidence="3" id="KW-1185">Reference proteome</keyword>
<dbReference type="Pfam" id="PF01584">
    <property type="entry name" value="CheW"/>
    <property type="match status" value="1"/>
</dbReference>
<dbReference type="InterPro" id="IPR002545">
    <property type="entry name" value="CheW-lke_dom"/>
</dbReference>
<gene>
    <name evidence="2" type="ORF">CKO45_00280</name>
</gene>
<name>A0ABS1CQG0_9PROT</name>
<dbReference type="InterPro" id="IPR036061">
    <property type="entry name" value="CheW-like_dom_sf"/>
</dbReference>
<dbReference type="Gene3D" id="2.30.30.40">
    <property type="entry name" value="SH3 Domains"/>
    <property type="match status" value="1"/>
</dbReference>
<dbReference type="PANTHER" id="PTHR22617">
    <property type="entry name" value="CHEMOTAXIS SENSOR HISTIDINE KINASE-RELATED"/>
    <property type="match status" value="1"/>
</dbReference>
<feature type="domain" description="CheW-like" evidence="1">
    <location>
        <begin position="4"/>
        <end position="148"/>
    </location>
</feature>
<dbReference type="PROSITE" id="PS50851">
    <property type="entry name" value="CHEW"/>
    <property type="match status" value="1"/>
</dbReference>
<organism evidence="2 3">
    <name type="scientific">Paracraurococcus ruber</name>
    <dbReference type="NCBI Taxonomy" id="77675"/>
    <lineage>
        <taxon>Bacteria</taxon>
        <taxon>Pseudomonadati</taxon>
        <taxon>Pseudomonadota</taxon>
        <taxon>Alphaproteobacteria</taxon>
        <taxon>Acetobacterales</taxon>
        <taxon>Roseomonadaceae</taxon>
        <taxon>Paracraurococcus</taxon>
    </lineage>
</organism>
<dbReference type="Proteomes" id="UP000697995">
    <property type="component" value="Unassembled WGS sequence"/>
</dbReference>
<proteinExistence type="predicted"/>
<accession>A0ABS1CQG0</accession>
<evidence type="ECO:0000259" key="1">
    <source>
        <dbReference type="PROSITE" id="PS50851"/>
    </source>
</evidence>
<protein>
    <recommendedName>
        <fullName evidence="1">CheW-like domain-containing protein</fullName>
    </recommendedName>
</protein>
<reference evidence="2 3" key="1">
    <citation type="journal article" date="2020" name="Microorganisms">
        <title>Osmotic Adaptation and Compatible Solute Biosynthesis of Phototrophic Bacteria as Revealed from Genome Analyses.</title>
        <authorList>
            <person name="Imhoff J.F."/>
            <person name="Rahn T."/>
            <person name="Kunzel S."/>
            <person name="Keller A."/>
            <person name="Neulinger S.C."/>
        </authorList>
    </citation>
    <scope>NUCLEOTIDE SEQUENCE [LARGE SCALE GENOMIC DNA]</scope>
    <source>
        <strain evidence="2 3">DSM 15382</strain>
    </source>
</reference>
<dbReference type="Gene3D" id="2.40.50.180">
    <property type="entry name" value="CheA-289, Domain 4"/>
    <property type="match status" value="1"/>
</dbReference>
<dbReference type="SMART" id="SM00260">
    <property type="entry name" value="CheW"/>
    <property type="match status" value="1"/>
</dbReference>